<gene>
    <name evidence="1" type="ORF">CAFE_24100</name>
    <name evidence="2" type="ORF">HCR03_13520</name>
</gene>
<dbReference type="AlphaFoldDB" id="A0A6N8I1S7"/>
<dbReference type="Proteomes" id="UP000469440">
    <property type="component" value="Unassembled WGS sequence"/>
</dbReference>
<dbReference type="KEGG" id="cfem:HCR03_13520"/>
<accession>A0A7G8T7Z6</accession>
<evidence type="ECO:0000313" key="4">
    <source>
        <dbReference type="Proteomes" id="UP000515909"/>
    </source>
</evidence>
<dbReference type="EMBL" id="CP060286">
    <property type="protein sequence ID" value="QNK39737.1"/>
    <property type="molecule type" value="Genomic_DNA"/>
</dbReference>
<keyword evidence="3" id="KW-1185">Reference proteome</keyword>
<proteinExistence type="predicted"/>
<evidence type="ECO:0000313" key="2">
    <source>
        <dbReference type="EMBL" id="QNK39737.1"/>
    </source>
</evidence>
<reference evidence="2 4" key="2">
    <citation type="submission" date="2020-08" db="EMBL/GenBank/DDBJ databases">
        <title>The isolate Caproiciproducens sp. 7D4C2 produces n-caproate at mildly acidic conditions from hexoses: genome and rBOX comparison with related strains and chain-elongating bacteria.</title>
        <authorList>
            <person name="Esquivel-Elizondo S."/>
            <person name="Bagci C."/>
            <person name="Temovska M."/>
            <person name="Jeon B.S."/>
            <person name="Bessarab I."/>
            <person name="Williams R.B.H."/>
            <person name="Huson D.H."/>
            <person name="Angenent L.T."/>
        </authorList>
    </citation>
    <scope>NUCLEOTIDE SEQUENCE [LARGE SCALE GENOMIC DNA]</scope>
    <source>
        <strain evidence="2 4">7D4C2</strain>
    </source>
</reference>
<evidence type="ECO:0000313" key="3">
    <source>
        <dbReference type="Proteomes" id="UP000469440"/>
    </source>
</evidence>
<dbReference type="EMBL" id="VWXL01000069">
    <property type="protein sequence ID" value="MVB11687.1"/>
    <property type="molecule type" value="Genomic_DNA"/>
</dbReference>
<dbReference type="Proteomes" id="UP000515909">
    <property type="component" value="Chromosome"/>
</dbReference>
<organism evidence="1 3">
    <name type="scientific">Caproicibacter fermentans</name>
    <dbReference type="NCBI Taxonomy" id="2576756"/>
    <lineage>
        <taxon>Bacteria</taxon>
        <taxon>Bacillati</taxon>
        <taxon>Bacillota</taxon>
        <taxon>Clostridia</taxon>
        <taxon>Eubacteriales</taxon>
        <taxon>Acutalibacteraceae</taxon>
        <taxon>Caproicibacter</taxon>
    </lineage>
</organism>
<evidence type="ECO:0000313" key="1">
    <source>
        <dbReference type="EMBL" id="MVB11687.1"/>
    </source>
</evidence>
<accession>A0A6N8I1S7</accession>
<sequence length="58" mass="6390">MTDQKSYEIIKALALGMTSEQTARAENAQVREIDGIRETSAVEIAAERDALRKAGRLI</sequence>
<name>A0A6N8I1S7_9FIRM</name>
<protein>
    <submittedName>
        <fullName evidence="1">Uncharacterized protein</fullName>
    </submittedName>
</protein>
<reference evidence="1 3" key="1">
    <citation type="submission" date="2019-09" db="EMBL/GenBank/DDBJ databases">
        <title>Genome sequence of Clostridium sp. EA1.</title>
        <authorList>
            <person name="Poehlein A."/>
            <person name="Bengelsdorf F.R."/>
            <person name="Daniel R."/>
        </authorList>
    </citation>
    <scope>NUCLEOTIDE SEQUENCE [LARGE SCALE GENOMIC DNA]</scope>
    <source>
        <strain evidence="1 3">EA1</strain>
    </source>
</reference>
<dbReference type="RefSeq" id="WP_156990808.1">
    <property type="nucleotide sequence ID" value="NZ_CP060286.1"/>
</dbReference>